<keyword evidence="2 5" id="KW-0378">Hydrolase</keyword>
<dbReference type="STRING" id="640938.TR210_1217"/>
<dbReference type="EMBL" id="FJNB01000007">
    <property type="protein sequence ID" value="CZQ94346.1"/>
    <property type="molecule type" value="Genomic_DNA"/>
</dbReference>
<dbReference type="SUPFAM" id="SSF53187">
    <property type="entry name" value="Zn-dependent exopeptidases"/>
    <property type="match status" value="1"/>
</dbReference>
<dbReference type="AlphaFoldDB" id="A0A143YQ81"/>
<dbReference type="InterPro" id="IPR038200">
    <property type="entry name" value="GW_dom_sf"/>
</dbReference>
<feature type="signal peptide" evidence="3">
    <location>
        <begin position="1"/>
        <end position="35"/>
    </location>
</feature>
<feature type="chain" id="PRO_5007515015" evidence="3">
    <location>
        <begin position="36"/>
        <end position="819"/>
    </location>
</feature>
<dbReference type="PROSITE" id="PS51780">
    <property type="entry name" value="GW"/>
    <property type="match status" value="7"/>
</dbReference>
<sequence length="819" mass="87534">MERMFHKNRLNWRAFSRVGAVLLVLGTSSAPLASAADTETALSTTAYVQILTTTNVDYEATVTRGTDGINTLPWGTQGYQTIGSSSTYLGKTVSVSQEKLADNGVTWALISLDGKQIGWIAKAALAEVTYLAVLSTTTVDYPATITRAADAINAAPWGTRGFKTLSQSSAYLGKSVTVSQEKVVENGVTWALISLDGTQLGWIAKDALTEPTYLKVLSTTTVDYPATITRGTDAINAAPWGTRGFKTLGQSSTYLGKSVTVTQEQVVENGVTWALISLNGTQLGWIAKDALTEPTYVQILSTTNVDYEASIIRSSDAINSQPWGTKGYKTIGNSSTYMNKLVTVSQEKVADNGVTWALISLDGTQLGWIAKDALKKTVYVQILSTTDVNYPATVTRGTDGINTQPWGTKGYQTIGTSAAYLGKQVTVTQEKVADNGVTWALISLDGTQIGWIAKTALTEPTYVQVLSTTNVNYQATVLRGTDGINTQPWGTKGYQTVGYSSAYLGRTVTVSKEQKTDNGVTWALISLNGTQLGWIAKDALFNQVVSTMNVSYKATVTRGTDGINTLPWGTEGYQTVGNTATYLGTGVTVSQEKVTADGVTWALVSLNGKVLGWVAKAALTVTPSGKVVYIDPGHGGTETGAAYSGVFEKTINLAVSNKVKANLEALGFTVIMSRNTDEYVGLLERASEANASGADIFVSIHHNAMPSNATVTGIETYYYEYNPYYPPVINEEMHNDPVRLLESAELAVAIQDALVDNTGAADRGVRKNTFAVLRETAIPAVLLELGYMSSPTELAKLTTTAYQTTLAKAITVGIVAYFE</sequence>
<evidence type="ECO:0000256" key="2">
    <source>
        <dbReference type="ARBA" id="ARBA00022801"/>
    </source>
</evidence>
<dbReference type="EMBL" id="FNYT01000006">
    <property type="protein sequence ID" value="SEJ01651.1"/>
    <property type="molecule type" value="Genomic_DNA"/>
</dbReference>
<organism evidence="5 7">
    <name type="scientific">Trichococcus ilyis</name>
    <dbReference type="NCBI Taxonomy" id="640938"/>
    <lineage>
        <taxon>Bacteria</taxon>
        <taxon>Bacillati</taxon>
        <taxon>Bacillota</taxon>
        <taxon>Bacilli</taxon>
        <taxon>Lactobacillales</taxon>
        <taxon>Carnobacteriaceae</taxon>
        <taxon>Trichococcus</taxon>
    </lineage>
</organism>
<dbReference type="GO" id="GO:0008745">
    <property type="term" value="F:N-acetylmuramoyl-L-alanine amidase activity"/>
    <property type="evidence" value="ECO:0007669"/>
    <property type="project" value="InterPro"/>
</dbReference>
<keyword evidence="1 3" id="KW-0732">Signal</keyword>
<name>A0A143YQ81_9LACT</name>
<protein>
    <submittedName>
        <fullName evidence="5">Cell wall hydrolase/autolysin catalytic</fullName>
    </submittedName>
    <submittedName>
        <fullName evidence="6">N-acetylmuramoyl-L-alanine amidase</fullName>
    </submittedName>
</protein>
<evidence type="ECO:0000313" key="8">
    <source>
        <dbReference type="Proteomes" id="UP000199280"/>
    </source>
</evidence>
<dbReference type="InterPro" id="IPR025987">
    <property type="entry name" value="GW_dom"/>
</dbReference>
<feature type="domain" description="GW" evidence="4">
    <location>
        <begin position="546"/>
        <end position="624"/>
    </location>
</feature>
<evidence type="ECO:0000259" key="4">
    <source>
        <dbReference type="PROSITE" id="PS51780"/>
    </source>
</evidence>
<evidence type="ECO:0000256" key="3">
    <source>
        <dbReference type="SAM" id="SignalP"/>
    </source>
</evidence>
<dbReference type="Pfam" id="PF13457">
    <property type="entry name" value="GW"/>
    <property type="match status" value="7"/>
</dbReference>
<dbReference type="Proteomes" id="UP000199280">
    <property type="component" value="Unassembled WGS sequence"/>
</dbReference>
<dbReference type="GO" id="GO:0009253">
    <property type="term" value="P:peptidoglycan catabolic process"/>
    <property type="evidence" value="ECO:0007669"/>
    <property type="project" value="InterPro"/>
</dbReference>
<reference evidence="6 8" key="2">
    <citation type="submission" date="2016-10" db="EMBL/GenBank/DDBJ databases">
        <authorList>
            <person name="Varghese N."/>
            <person name="Submissions S."/>
        </authorList>
    </citation>
    <scope>NUCLEOTIDE SEQUENCE [LARGE SCALE GENOMIC DNA]</scope>
    <source>
        <strain evidence="6 8">DSM 22150</strain>
    </source>
</reference>
<feature type="domain" description="GW" evidence="4">
    <location>
        <begin position="135"/>
        <end position="213"/>
    </location>
</feature>
<reference evidence="5 7" key="1">
    <citation type="submission" date="2016-02" db="EMBL/GenBank/DDBJ databases">
        <authorList>
            <person name="Wen L."/>
            <person name="He K."/>
            <person name="Yang H."/>
        </authorList>
    </citation>
    <scope>NUCLEOTIDE SEQUENCE [LARGE SCALE GENOMIC DNA]</scope>
    <source>
        <strain evidence="5">Trichococcus_R210</strain>
    </source>
</reference>
<keyword evidence="8" id="KW-1185">Reference proteome</keyword>
<dbReference type="GO" id="GO:0030288">
    <property type="term" value="C:outer membrane-bounded periplasmic space"/>
    <property type="evidence" value="ECO:0007669"/>
    <property type="project" value="TreeGrafter"/>
</dbReference>
<dbReference type="PANTHER" id="PTHR30404">
    <property type="entry name" value="N-ACETYLMURAMOYL-L-ALANINE AMIDASE"/>
    <property type="match status" value="1"/>
</dbReference>
<proteinExistence type="predicted"/>
<gene>
    <name evidence="6" type="ORF">SAMN05216375_10667</name>
    <name evidence="5" type="ORF">TR210_1217</name>
</gene>
<dbReference type="Pfam" id="PF01520">
    <property type="entry name" value="Amidase_3"/>
    <property type="match status" value="1"/>
</dbReference>
<accession>A0A143YQ81</accession>
<evidence type="ECO:0000256" key="1">
    <source>
        <dbReference type="ARBA" id="ARBA00022729"/>
    </source>
</evidence>
<dbReference type="Proteomes" id="UP000076878">
    <property type="component" value="Unassembled WGS sequence"/>
</dbReference>
<dbReference type="InterPro" id="IPR050695">
    <property type="entry name" value="N-acetylmuramoyl_amidase_3"/>
</dbReference>
<feature type="domain" description="GW" evidence="4">
    <location>
        <begin position="301"/>
        <end position="379"/>
    </location>
</feature>
<dbReference type="Gene3D" id="2.30.30.170">
    <property type="match status" value="7"/>
</dbReference>
<feature type="domain" description="GW" evidence="4">
    <location>
        <begin position="384"/>
        <end position="462"/>
    </location>
</feature>
<dbReference type="Gene3D" id="3.40.630.40">
    <property type="entry name" value="Zn-dependent exopeptidases"/>
    <property type="match status" value="1"/>
</dbReference>
<evidence type="ECO:0000313" key="7">
    <source>
        <dbReference type="Proteomes" id="UP000076878"/>
    </source>
</evidence>
<dbReference type="SUPFAM" id="SSF82057">
    <property type="entry name" value="Prokaryotic SH3-related domain"/>
    <property type="match status" value="7"/>
</dbReference>
<feature type="domain" description="GW" evidence="4">
    <location>
        <begin position="467"/>
        <end position="545"/>
    </location>
</feature>
<evidence type="ECO:0000313" key="5">
    <source>
        <dbReference type="EMBL" id="CZQ94346.1"/>
    </source>
</evidence>
<dbReference type="SMART" id="SM00646">
    <property type="entry name" value="Ami_3"/>
    <property type="match status" value="1"/>
</dbReference>
<feature type="domain" description="GW" evidence="4">
    <location>
        <begin position="218"/>
        <end position="296"/>
    </location>
</feature>
<dbReference type="RefSeq" id="WP_068622617.1">
    <property type="nucleotide sequence ID" value="NZ_FJNB01000007.1"/>
</dbReference>
<dbReference type="CDD" id="cd02696">
    <property type="entry name" value="MurNAc-LAA"/>
    <property type="match status" value="1"/>
</dbReference>
<dbReference type="InterPro" id="IPR002508">
    <property type="entry name" value="MurNAc-LAA_cat"/>
</dbReference>
<evidence type="ECO:0000313" key="6">
    <source>
        <dbReference type="EMBL" id="SEJ01651.1"/>
    </source>
</evidence>
<dbReference type="OrthoDB" id="9763643at2"/>
<feature type="domain" description="GW" evidence="4">
    <location>
        <begin position="52"/>
        <end position="130"/>
    </location>
</feature>
<dbReference type="PANTHER" id="PTHR30404:SF0">
    <property type="entry name" value="N-ACETYLMURAMOYL-L-ALANINE AMIDASE AMIC"/>
    <property type="match status" value="1"/>
</dbReference>